<protein>
    <submittedName>
        <fullName evidence="2">Uncharacterized protein</fullName>
    </submittedName>
</protein>
<name>A0AAD7NGN2_9AGAR</name>
<comment type="caution">
    <text evidence="2">The sequence shown here is derived from an EMBL/GenBank/DDBJ whole genome shotgun (WGS) entry which is preliminary data.</text>
</comment>
<keyword evidence="3" id="KW-1185">Reference proteome</keyword>
<dbReference type="EMBL" id="JARJLG010000049">
    <property type="protein sequence ID" value="KAJ7760233.1"/>
    <property type="molecule type" value="Genomic_DNA"/>
</dbReference>
<feature type="region of interest" description="Disordered" evidence="1">
    <location>
        <begin position="215"/>
        <end position="249"/>
    </location>
</feature>
<organism evidence="2 3">
    <name type="scientific">Mycena maculata</name>
    <dbReference type="NCBI Taxonomy" id="230809"/>
    <lineage>
        <taxon>Eukaryota</taxon>
        <taxon>Fungi</taxon>
        <taxon>Dikarya</taxon>
        <taxon>Basidiomycota</taxon>
        <taxon>Agaricomycotina</taxon>
        <taxon>Agaricomycetes</taxon>
        <taxon>Agaricomycetidae</taxon>
        <taxon>Agaricales</taxon>
        <taxon>Marasmiineae</taxon>
        <taxon>Mycenaceae</taxon>
        <taxon>Mycena</taxon>
    </lineage>
</organism>
<evidence type="ECO:0000313" key="3">
    <source>
        <dbReference type="Proteomes" id="UP001215280"/>
    </source>
</evidence>
<reference evidence="2" key="1">
    <citation type="submission" date="2023-03" db="EMBL/GenBank/DDBJ databases">
        <title>Massive genome expansion in bonnet fungi (Mycena s.s.) driven by repeated elements and novel gene families across ecological guilds.</title>
        <authorList>
            <consortium name="Lawrence Berkeley National Laboratory"/>
            <person name="Harder C.B."/>
            <person name="Miyauchi S."/>
            <person name="Viragh M."/>
            <person name="Kuo A."/>
            <person name="Thoen E."/>
            <person name="Andreopoulos B."/>
            <person name="Lu D."/>
            <person name="Skrede I."/>
            <person name="Drula E."/>
            <person name="Henrissat B."/>
            <person name="Morin E."/>
            <person name="Kohler A."/>
            <person name="Barry K."/>
            <person name="LaButti K."/>
            <person name="Morin E."/>
            <person name="Salamov A."/>
            <person name="Lipzen A."/>
            <person name="Mereny Z."/>
            <person name="Hegedus B."/>
            <person name="Baldrian P."/>
            <person name="Stursova M."/>
            <person name="Weitz H."/>
            <person name="Taylor A."/>
            <person name="Grigoriev I.V."/>
            <person name="Nagy L.G."/>
            <person name="Martin F."/>
            <person name="Kauserud H."/>
        </authorList>
    </citation>
    <scope>NUCLEOTIDE SEQUENCE</scope>
    <source>
        <strain evidence="2">CBHHK188m</strain>
    </source>
</reference>
<sequence length="249" mass="28277">MATVFTMILKAGLQGFCPDVEGPIQSNYNQLHRHLPVSGFQFLSSSLALGVLEVNAEITDNTELLAHSDDEHSAGGEVRRVREKTGHNPVVIQFFLEELNPEAEKYRKRNVKRGQKEPKARIREDPLLPASDISVVLPPNVPVDWFTPEFYNALTLKERARYVNTSVAFPLEDFVFDEAHDAWKTMGKAEFMEMYGNDVLDQYDIPIQEEIDAIPPSDAEDEEDVEINLEDTDSENEHDEMEVDEELGQ</sequence>
<evidence type="ECO:0000313" key="2">
    <source>
        <dbReference type="EMBL" id="KAJ7760233.1"/>
    </source>
</evidence>
<proteinExistence type="predicted"/>
<evidence type="ECO:0000256" key="1">
    <source>
        <dbReference type="SAM" id="MobiDB-lite"/>
    </source>
</evidence>
<dbReference type="AlphaFoldDB" id="A0AAD7NGN2"/>
<dbReference type="Proteomes" id="UP001215280">
    <property type="component" value="Unassembled WGS sequence"/>
</dbReference>
<accession>A0AAD7NGN2</accession>
<gene>
    <name evidence="2" type="ORF">DFH07DRAFT_957607</name>
</gene>